<sequence length="144" mass="16787">MTNPGPISIERTFSANVREVWDAITNKDKLDKWYFKIPDFELEEGATFNFYEFGPKKKYHHQCEILEIKPGELFRHTWTHPTHSEGQSTLTWHFIPRGTATTVRLVHEGAENFEEAGEEFSRANFEKGWNIILGVSLAKFLENQ</sequence>
<dbReference type="InterPro" id="IPR023393">
    <property type="entry name" value="START-like_dom_sf"/>
</dbReference>
<gene>
    <name evidence="3" type="ORF">SAMN05660206_101116</name>
</gene>
<dbReference type="Proteomes" id="UP000198785">
    <property type="component" value="Unassembled WGS sequence"/>
</dbReference>
<keyword evidence="4" id="KW-1185">Reference proteome</keyword>
<dbReference type="CDD" id="cd07814">
    <property type="entry name" value="SRPBCC_CalC_Aha1-like"/>
    <property type="match status" value="1"/>
</dbReference>
<name>A0A1I6NV40_9SPHI</name>
<dbReference type="AlphaFoldDB" id="A0A1I6NV40"/>
<proteinExistence type="inferred from homology"/>
<organism evidence="3 4">
    <name type="scientific">Sphingobacterium wenxiniae</name>
    <dbReference type="NCBI Taxonomy" id="683125"/>
    <lineage>
        <taxon>Bacteria</taxon>
        <taxon>Pseudomonadati</taxon>
        <taxon>Bacteroidota</taxon>
        <taxon>Sphingobacteriia</taxon>
        <taxon>Sphingobacteriales</taxon>
        <taxon>Sphingobacteriaceae</taxon>
        <taxon>Sphingobacterium</taxon>
    </lineage>
</organism>
<reference evidence="3 4" key="1">
    <citation type="submission" date="2016-10" db="EMBL/GenBank/DDBJ databases">
        <authorList>
            <person name="de Groot N.N."/>
        </authorList>
    </citation>
    <scope>NUCLEOTIDE SEQUENCE [LARGE SCALE GENOMIC DNA]</scope>
    <source>
        <strain evidence="3 4">DSM 22789</strain>
    </source>
</reference>
<dbReference type="OrthoDB" id="2355173at2"/>
<accession>A0A1I6NV40</accession>
<dbReference type="InterPro" id="IPR013538">
    <property type="entry name" value="ASHA1/2-like_C"/>
</dbReference>
<feature type="domain" description="Activator of Hsp90 ATPase homologue 1/2-like C-terminal" evidence="2">
    <location>
        <begin position="15"/>
        <end position="142"/>
    </location>
</feature>
<dbReference type="Gene3D" id="3.30.530.20">
    <property type="match status" value="1"/>
</dbReference>
<evidence type="ECO:0000313" key="4">
    <source>
        <dbReference type="Proteomes" id="UP000198785"/>
    </source>
</evidence>
<protein>
    <submittedName>
        <fullName evidence="3">Uncharacterized conserved protein YndB, AHSA1/START domain</fullName>
    </submittedName>
</protein>
<dbReference type="STRING" id="683125.SAMN05660206_101116"/>
<dbReference type="RefSeq" id="WP_093363223.1">
    <property type="nucleotide sequence ID" value="NZ_FOZZ01000001.1"/>
</dbReference>
<evidence type="ECO:0000313" key="3">
    <source>
        <dbReference type="EMBL" id="SFS31729.1"/>
    </source>
</evidence>
<dbReference type="Pfam" id="PF08327">
    <property type="entry name" value="AHSA1"/>
    <property type="match status" value="1"/>
</dbReference>
<comment type="similarity">
    <text evidence="1">Belongs to the AHA1 family.</text>
</comment>
<dbReference type="SUPFAM" id="SSF55961">
    <property type="entry name" value="Bet v1-like"/>
    <property type="match status" value="1"/>
</dbReference>
<evidence type="ECO:0000256" key="1">
    <source>
        <dbReference type="ARBA" id="ARBA00006817"/>
    </source>
</evidence>
<evidence type="ECO:0000259" key="2">
    <source>
        <dbReference type="Pfam" id="PF08327"/>
    </source>
</evidence>
<dbReference type="EMBL" id="FOZZ01000001">
    <property type="protein sequence ID" value="SFS31729.1"/>
    <property type="molecule type" value="Genomic_DNA"/>
</dbReference>